<evidence type="ECO:0000313" key="3">
    <source>
        <dbReference type="Proteomes" id="UP000006640"/>
    </source>
</evidence>
<keyword evidence="3" id="KW-1185">Reference proteome</keyword>
<keyword evidence="1" id="KW-0732">Signal</keyword>
<feature type="signal peptide" evidence="1">
    <location>
        <begin position="1"/>
        <end position="27"/>
    </location>
</feature>
<organism evidence="2 3">
    <name type="scientific">Thermobispora bispora (strain ATCC 19993 / DSM 43833 / CBS 139.67 / JCM 10125 / KCTC 9307 / NBRC 14880 / R51)</name>
    <dbReference type="NCBI Taxonomy" id="469371"/>
    <lineage>
        <taxon>Bacteria</taxon>
        <taxon>Bacillati</taxon>
        <taxon>Actinomycetota</taxon>
        <taxon>Actinomycetes</taxon>
        <taxon>Streptosporangiales</taxon>
        <taxon>Streptosporangiaceae</taxon>
        <taxon>Thermobispora</taxon>
    </lineage>
</organism>
<evidence type="ECO:0000313" key="2">
    <source>
        <dbReference type="EMBL" id="ADG88663.1"/>
    </source>
</evidence>
<reference evidence="2 3" key="1">
    <citation type="submission" date="2010-01" db="EMBL/GenBank/DDBJ databases">
        <title>The complete genome of Thermobispora bispora DSM 43833.</title>
        <authorList>
            <consortium name="US DOE Joint Genome Institute (JGI-PGF)"/>
            <person name="Lucas S."/>
            <person name="Copeland A."/>
            <person name="Lapidus A."/>
            <person name="Glavina del Rio T."/>
            <person name="Dalin E."/>
            <person name="Tice H."/>
            <person name="Bruce D."/>
            <person name="Goodwin L."/>
            <person name="Pitluck S."/>
            <person name="Kyrpides N."/>
            <person name="Mavromatis K."/>
            <person name="Ivanova N."/>
            <person name="Mikhailova N."/>
            <person name="Chertkov O."/>
            <person name="Brettin T."/>
            <person name="Detter J.C."/>
            <person name="Han C."/>
            <person name="Larimer F."/>
            <person name="Land M."/>
            <person name="Hauser L."/>
            <person name="Markowitz V."/>
            <person name="Cheng J.-F."/>
            <person name="Hugenholtz P."/>
            <person name="Woyke T."/>
            <person name="Wu D."/>
            <person name="Jando M."/>
            <person name="Schneider S."/>
            <person name="Klenk H.-P."/>
            <person name="Eisen J.A."/>
        </authorList>
    </citation>
    <scope>NUCLEOTIDE SEQUENCE [LARGE SCALE GENOMIC DNA]</scope>
    <source>
        <strain evidence="3">ATCC 19993 / DSM 43833 / CBS 139.67 / JCM 10125 / KCTC 9307 / NBRC 14880 / R51</strain>
    </source>
</reference>
<evidence type="ECO:0000256" key="1">
    <source>
        <dbReference type="SAM" id="SignalP"/>
    </source>
</evidence>
<accession>D6Y1Q7</accession>
<dbReference type="HOGENOM" id="CLU_956248_0_0_11"/>
<protein>
    <submittedName>
        <fullName evidence="2">Uncharacterized protein</fullName>
    </submittedName>
</protein>
<dbReference type="Proteomes" id="UP000006640">
    <property type="component" value="Chromosome"/>
</dbReference>
<gene>
    <name evidence="2" type="ordered locus">Tbis_1951</name>
</gene>
<dbReference type="KEGG" id="tbi:Tbis_1951"/>
<dbReference type="EMBL" id="CP001874">
    <property type="protein sequence ID" value="ADG88663.1"/>
    <property type="molecule type" value="Genomic_DNA"/>
</dbReference>
<dbReference type="AlphaFoldDB" id="D6Y1Q7"/>
<dbReference type="eggNOG" id="ENOG50319Z1">
    <property type="taxonomic scope" value="Bacteria"/>
</dbReference>
<name>D6Y1Q7_THEBD</name>
<sequence length="291" mass="31442">MVKRIATTMVAVAVGATALAATAPAYADGGEPAPAKTARHGHPSAPRILSFEVTPNPVVVKGFGSASVTAKVTALGAKSVAFELSGPKGARRGDGRPGKRLAPFHSHGPVTFSTSWTFTWRDAGTWRVSVVVTGADGKRQTAVRYLTVKRDRVVPKPPVAPKPTRIVGFDAAPEPVRAGRPITLRGKLQVARCYGGWYYRVDGNVAVLGRTCPHDRPAWYGWYRLGGQKIDVYFRAKGSRHWKHVDTVKTRADGSFSAKVRALRSGTWTVKFDGTRFLKGSSASDYVPVYR</sequence>
<feature type="chain" id="PRO_5003091075" evidence="1">
    <location>
        <begin position="28"/>
        <end position="291"/>
    </location>
</feature>
<proteinExistence type="predicted"/>